<evidence type="ECO:0000256" key="1">
    <source>
        <dbReference type="SAM" id="Phobius"/>
    </source>
</evidence>
<sequence length="265" mass="30109">MIKQIKIHPLFILLLATLFYFREAALFGDMLFCWGIQEGGYAFFCARKGMCVRHWLFTPLGIRADFKEAALSFEEKIKLHFIGSVIGIVLSVVMFALEQKSFAMVSLLLAGVRLLPILPLEGGRVWLEILGKWKGTLRAAGWLTKAGCGVGYGLCFFGIIFSILLPGGFLFLPIGLYLIYANEHEFLQIAKNLYYGMLENTEKPLREVNVSGKETPLELAFYLNPYEDVFFFQKDESGVSQERVMLALFMGKDSQWVWKIANEKE</sequence>
<keyword evidence="1" id="KW-0472">Membrane</keyword>
<evidence type="ECO:0000313" key="2">
    <source>
        <dbReference type="EMBL" id="KXL51668.1"/>
    </source>
</evidence>
<dbReference type="Proteomes" id="UP000070539">
    <property type="component" value="Unassembled WGS sequence"/>
</dbReference>
<feature type="transmembrane region" description="Helical" evidence="1">
    <location>
        <begin position="150"/>
        <end position="180"/>
    </location>
</feature>
<accession>A0A136WAX2</accession>
<gene>
    <name evidence="2" type="ORF">CLNEO_29540</name>
</gene>
<protein>
    <recommendedName>
        <fullName evidence="4">Stage IV sporulation protein FB</fullName>
    </recommendedName>
</protein>
<feature type="transmembrane region" description="Helical" evidence="1">
    <location>
        <begin position="77"/>
        <end position="97"/>
    </location>
</feature>
<organism evidence="2 3">
    <name type="scientific">Anaerotignum neopropionicum</name>
    <dbReference type="NCBI Taxonomy" id="36847"/>
    <lineage>
        <taxon>Bacteria</taxon>
        <taxon>Bacillati</taxon>
        <taxon>Bacillota</taxon>
        <taxon>Clostridia</taxon>
        <taxon>Lachnospirales</taxon>
        <taxon>Anaerotignaceae</taxon>
        <taxon>Anaerotignum</taxon>
    </lineage>
</organism>
<proteinExistence type="predicted"/>
<dbReference type="EMBL" id="LRVM01000019">
    <property type="protein sequence ID" value="KXL51668.1"/>
    <property type="molecule type" value="Genomic_DNA"/>
</dbReference>
<keyword evidence="1" id="KW-0812">Transmembrane</keyword>
<evidence type="ECO:0000313" key="3">
    <source>
        <dbReference type="Proteomes" id="UP000070539"/>
    </source>
</evidence>
<reference evidence="2 3" key="1">
    <citation type="submission" date="2016-01" db="EMBL/GenBank/DDBJ databases">
        <title>Genome sequence of Clostridium neopropionicum X4, DSM-3847.</title>
        <authorList>
            <person name="Poehlein A."/>
            <person name="Beck M.H."/>
            <person name="Bengelsdorf F.R."/>
            <person name="Daniel R."/>
            <person name="Duerre P."/>
        </authorList>
    </citation>
    <scope>NUCLEOTIDE SEQUENCE [LARGE SCALE GENOMIC DNA]</scope>
    <source>
        <strain evidence="2 3">DSM-3847</strain>
    </source>
</reference>
<keyword evidence="3" id="KW-1185">Reference proteome</keyword>
<name>A0A136WAX2_9FIRM</name>
<dbReference type="OrthoDB" id="166377at2"/>
<comment type="caution">
    <text evidence="2">The sequence shown here is derived from an EMBL/GenBank/DDBJ whole genome shotgun (WGS) entry which is preliminary data.</text>
</comment>
<dbReference type="STRING" id="36847.CLNEO_29540"/>
<dbReference type="AlphaFoldDB" id="A0A136WAX2"/>
<evidence type="ECO:0008006" key="4">
    <source>
        <dbReference type="Google" id="ProtNLM"/>
    </source>
</evidence>
<dbReference type="RefSeq" id="WP_066091046.1">
    <property type="nucleotide sequence ID" value="NZ_LRVM01000019.1"/>
</dbReference>
<keyword evidence="1" id="KW-1133">Transmembrane helix</keyword>